<dbReference type="InterPro" id="IPR005500">
    <property type="entry name" value="DUF309"/>
</dbReference>
<sequence>MRERPGPEACEHCGALPGGGAPPASAPRRVPGRDRDAAGRARSGRPRDGLGRPLPYGAQGVMRQPEGVLRSGPQTLAEAQRLIDAGRPFHAHEVLEDRWKSGPEEERGLWRALAQFAVGLTHAARGNGTGAAALLDRAADGLAGWTAAPPYGIEAAALAAWARERAAEVPEVALVAPPLVSGGQFAG</sequence>
<dbReference type="PANTHER" id="PTHR34796">
    <property type="entry name" value="EXPRESSED PROTEIN"/>
    <property type="match status" value="1"/>
</dbReference>
<gene>
    <name evidence="2" type="ORF">ABWK59_31415</name>
</gene>
<dbReference type="KEGG" id="kcm:ABWK59_31415"/>
<feature type="region of interest" description="Disordered" evidence="1">
    <location>
        <begin position="1"/>
        <end position="71"/>
    </location>
</feature>
<proteinExistence type="predicted"/>
<dbReference type="AlphaFoldDB" id="A0AAU8K7F1"/>
<dbReference type="SUPFAM" id="SSF140663">
    <property type="entry name" value="TTHA0068-like"/>
    <property type="match status" value="1"/>
</dbReference>
<feature type="compositionally biased region" description="Basic and acidic residues" evidence="1">
    <location>
        <begin position="1"/>
        <end position="11"/>
    </location>
</feature>
<dbReference type="Pfam" id="PF03745">
    <property type="entry name" value="DUF309"/>
    <property type="match status" value="1"/>
</dbReference>
<dbReference type="EMBL" id="CP159872">
    <property type="protein sequence ID" value="XCM84225.1"/>
    <property type="molecule type" value="Genomic_DNA"/>
</dbReference>
<dbReference type="InterPro" id="IPR023203">
    <property type="entry name" value="TTHA0068_sf"/>
</dbReference>
<dbReference type="Gene3D" id="1.10.3450.10">
    <property type="entry name" value="TTHA0068-like"/>
    <property type="match status" value="1"/>
</dbReference>
<name>A0AAU8K7F1_9ACTN</name>
<evidence type="ECO:0000313" key="2">
    <source>
        <dbReference type="EMBL" id="XCM84225.1"/>
    </source>
</evidence>
<dbReference type="PANTHER" id="PTHR34796:SF1">
    <property type="entry name" value="EXPRESSED PROTEIN"/>
    <property type="match status" value="1"/>
</dbReference>
<reference evidence="2" key="1">
    <citation type="submission" date="2024-06" db="EMBL/GenBank/DDBJ databases">
        <title>The genome sequences of Kitasatospora sp. strain HUAS MG31.</title>
        <authorList>
            <person name="Mo P."/>
        </authorList>
    </citation>
    <scope>NUCLEOTIDE SEQUENCE</scope>
    <source>
        <strain evidence="2">HUAS MG31</strain>
    </source>
</reference>
<evidence type="ECO:0000256" key="1">
    <source>
        <dbReference type="SAM" id="MobiDB-lite"/>
    </source>
</evidence>
<feature type="compositionally biased region" description="Basic and acidic residues" evidence="1">
    <location>
        <begin position="31"/>
        <end position="50"/>
    </location>
</feature>
<accession>A0AAU8K7F1</accession>
<protein>
    <submittedName>
        <fullName evidence="2">DUF309 domain-containing protein</fullName>
    </submittedName>
</protein>
<organism evidence="2">
    <name type="scientific">Kitasatospora camelliae</name>
    <dbReference type="NCBI Taxonomy" id="3156397"/>
    <lineage>
        <taxon>Bacteria</taxon>
        <taxon>Bacillati</taxon>
        <taxon>Actinomycetota</taxon>
        <taxon>Actinomycetes</taxon>
        <taxon>Kitasatosporales</taxon>
        <taxon>Streptomycetaceae</taxon>
        <taxon>Kitasatospora</taxon>
    </lineage>
</organism>